<evidence type="ECO:0000256" key="1">
    <source>
        <dbReference type="SAM" id="MobiDB-lite"/>
    </source>
</evidence>
<dbReference type="InterPro" id="IPR011990">
    <property type="entry name" value="TPR-like_helical_dom_sf"/>
</dbReference>
<feature type="region of interest" description="Disordered" evidence="1">
    <location>
        <begin position="390"/>
        <end position="474"/>
    </location>
</feature>
<name>A0A8H7E7J7_9EURO</name>
<dbReference type="GO" id="GO:0005634">
    <property type="term" value="C:nucleus"/>
    <property type="evidence" value="ECO:0007669"/>
    <property type="project" value="TreeGrafter"/>
</dbReference>
<dbReference type="OrthoDB" id="5945798at2759"/>
<dbReference type="Proteomes" id="UP000606974">
    <property type="component" value="Unassembled WGS sequence"/>
</dbReference>
<dbReference type="AlphaFoldDB" id="A0A8H7E7J7"/>
<evidence type="ECO:0000259" key="2">
    <source>
        <dbReference type="PROSITE" id="PS50280"/>
    </source>
</evidence>
<dbReference type="SUPFAM" id="SSF82199">
    <property type="entry name" value="SET domain"/>
    <property type="match status" value="1"/>
</dbReference>
<dbReference type="PROSITE" id="PS50280">
    <property type="entry name" value="SET"/>
    <property type="match status" value="1"/>
</dbReference>
<dbReference type="Pfam" id="PF00856">
    <property type="entry name" value="SET"/>
    <property type="match status" value="1"/>
</dbReference>
<dbReference type="CDD" id="cd20071">
    <property type="entry name" value="SET_SMYD"/>
    <property type="match status" value="1"/>
</dbReference>
<dbReference type="Gene3D" id="2.170.270.10">
    <property type="entry name" value="SET domain"/>
    <property type="match status" value="1"/>
</dbReference>
<feature type="compositionally biased region" description="Basic residues" evidence="1">
    <location>
        <begin position="397"/>
        <end position="421"/>
    </location>
</feature>
<dbReference type="EMBL" id="JAACFV010000023">
    <property type="protein sequence ID" value="KAF7511123.1"/>
    <property type="molecule type" value="Genomic_DNA"/>
</dbReference>
<comment type="caution">
    <text evidence="3">The sequence shown here is derived from an EMBL/GenBank/DDBJ whole genome shotgun (WGS) entry which is preliminary data.</text>
</comment>
<protein>
    <recommendedName>
        <fullName evidence="2">SET domain-containing protein</fullName>
    </recommendedName>
</protein>
<dbReference type="PANTHER" id="PTHR12197:SF251">
    <property type="entry name" value="EG:BACR7C10.4 PROTEIN"/>
    <property type="match status" value="1"/>
</dbReference>
<evidence type="ECO:0000313" key="3">
    <source>
        <dbReference type="EMBL" id="KAF7511123.1"/>
    </source>
</evidence>
<dbReference type="Gene3D" id="1.25.40.10">
    <property type="entry name" value="Tetratricopeptide repeat domain"/>
    <property type="match status" value="1"/>
</dbReference>
<proteinExistence type="predicted"/>
<gene>
    <name evidence="3" type="ORF">GJ744_005354</name>
</gene>
<dbReference type="InterPro" id="IPR001214">
    <property type="entry name" value="SET_dom"/>
</dbReference>
<organism evidence="3 4">
    <name type="scientific">Endocarpon pusillum</name>
    <dbReference type="NCBI Taxonomy" id="364733"/>
    <lineage>
        <taxon>Eukaryota</taxon>
        <taxon>Fungi</taxon>
        <taxon>Dikarya</taxon>
        <taxon>Ascomycota</taxon>
        <taxon>Pezizomycotina</taxon>
        <taxon>Eurotiomycetes</taxon>
        <taxon>Chaetothyriomycetidae</taxon>
        <taxon>Verrucariales</taxon>
        <taxon>Verrucariaceae</taxon>
        <taxon>Endocarpon</taxon>
    </lineage>
</organism>
<keyword evidence="4" id="KW-1185">Reference proteome</keyword>
<reference evidence="3" key="1">
    <citation type="submission" date="2020-02" db="EMBL/GenBank/DDBJ databases">
        <authorList>
            <person name="Palmer J.M."/>
        </authorList>
    </citation>
    <scope>NUCLEOTIDE SEQUENCE</scope>
    <source>
        <strain evidence="3">EPUS1.4</strain>
        <tissue evidence="3">Thallus</tissue>
    </source>
</reference>
<accession>A0A8H7E7J7</accession>
<dbReference type="InterPro" id="IPR050869">
    <property type="entry name" value="H3K4_H4K5_MeTrfase"/>
</dbReference>
<sequence length="474" mass="52806">MEPTTPPPQPAGRLCEIRRTKKKGLGLYAKVDIAKATIISEEISVEFDLGKYKFSAATWEDPEFWEGTRSYRLQPVEDAVSDLIAMYKDDAFVQTVASQLSRSLSVPGLSDHANLFFTNCQPLKLTSFPVSIFFGPITCAFNHSCSGNATFNACGTGDGVNLVTNVVAIKPIKAGTEITISYMLLPFPTAERRLRLRKSYRFECVCELCMDMNPETTESFAKGIALMKEIEAPIERDNKKQKTPWLFFKSALQVAEGYRKLQIKDMRCAVLWEQCASVAAYHSDALRTHYCLRWAAAYWNTLGSDRTEALHPVSLSPEKHPHWGNTTLGLSSMADNELFRSRTQKDALLGRILMAGHEAESYDRIKPKEEDLAEKEKLAEQKRAELLAELGEEEEKKKKKKEAAAVPKKKAKKKGSKKQNGRKGAACGAEKGSEEAIVPAPPDQVVRLNAVEDREQTEASGAGWEEVGVKTRPH</sequence>
<evidence type="ECO:0000313" key="4">
    <source>
        <dbReference type="Proteomes" id="UP000606974"/>
    </source>
</evidence>
<dbReference type="PANTHER" id="PTHR12197">
    <property type="entry name" value="HISTONE-LYSINE N-METHYLTRANSFERASE SMYD"/>
    <property type="match status" value="1"/>
</dbReference>
<feature type="domain" description="SET" evidence="2">
    <location>
        <begin position="13"/>
        <end position="183"/>
    </location>
</feature>
<dbReference type="InterPro" id="IPR046341">
    <property type="entry name" value="SET_dom_sf"/>
</dbReference>
<dbReference type="SMART" id="SM00317">
    <property type="entry name" value="SET"/>
    <property type="match status" value="1"/>
</dbReference>